<dbReference type="VEuPathDB" id="AmoebaDB:DICPUDRAFT_39465"/>
<dbReference type="PANTHER" id="PTHR24032:SF14">
    <property type="entry name" value="EGF-LIKE DOMAIN-CONTAINING PROTEIN-RELATED"/>
    <property type="match status" value="1"/>
</dbReference>
<evidence type="ECO:0000259" key="3">
    <source>
        <dbReference type="Pfam" id="PF22933"/>
    </source>
</evidence>
<dbReference type="PANTHER" id="PTHR24032">
    <property type="entry name" value="EGF-LIKE DOMAIN-CONTAINING PROTEIN-RELATED-RELATED"/>
    <property type="match status" value="1"/>
</dbReference>
<keyword evidence="5" id="KW-1185">Reference proteome</keyword>
<dbReference type="AlphaFoldDB" id="F0ZWC8"/>
<dbReference type="InParanoid" id="F0ZWC8"/>
<proteinExistence type="predicted"/>
<protein>
    <recommendedName>
        <fullName evidence="6">EGF-like domain-containing protein</fullName>
    </recommendedName>
</protein>
<dbReference type="EMBL" id="GL871233">
    <property type="protein sequence ID" value="EGC31741.1"/>
    <property type="molecule type" value="Genomic_DNA"/>
</dbReference>
<keyword evidence="1" id="KW-0472">Membrane</keyword>
<feature type="domain" description="ComC supersandwich" evidence="3">
    <location>
        <begin position="396"/>
        <end position="612"/>
    </location>
</feature>
<dbReference type="OrthoDB" id="26095at2759"/>
<gene>
    <name evidence="4" type="ORF">DICPUDRAFT_39465</name>
</gene>
<evidence type="ECO:0000313" key="4">
    <source>
        <dbReference type="EMBL" id="EGC31741.1"/>
    </source>
</evidence>
<dbReference type="InterPro" id="IPR002909">
    <property type="entry name" value="IPT_dom"/>
</dbReference>
<evidence type="ECO:0000313" key="5">
    <source>
        <dbReference type="Proteomes" id="UP000001064"/>
    </source>
</evidence>
<dbReference type="GeneID" id="10505469"/>
<organism evidence="4 5">
    <name type="scientific">Dictyostelium purpureum</name>
    <name type="common">Slime mold</name>
    <dbReference type="NCBI Taxonomy" id="5786"/>
    <lineage>
        <taxon>Eukaryota</taxon>
        <taxon>Amoebozoa</taxon>
        <taxon>Evosea</taxon>
        <taxon>Eumycetozoa</taxon>
        <taxon>Dictyostelia</taxon>
        <taxon>Dictyosteliales</taxon>
        <taxon>Dictyosteliaceae</taxon>
        <taxon>Dictyostelium</taxon>
    </lineage>
</organism>
<dbReference type="RefSeq" id="XP_003291721.1">
    <property type="nucleotide sequence ID" value="XM_003291673.1"/>
</dbReference>
<dbReference type="KEGG" id="dpp:DICPUDRAFT_39465"/>
<dbReference type="Pfam" id="PF22933">
    <property type="entry name" value="ComC_SSD"/>
    <property type="match status" value="1"/>
</dbReference>
<sequence length="670" mass="74214">MTGSVTSRICSYNDVTIQNTELIGDLPSCVYCYLTDQISSFQGNSFSNYNPPAYGIPKCNSIVPNFRRDSNKLYLFGSDLGFNTDAFTTVPPLIFNLDVPSKSFYTTDPVSDVVEVYFEIPNQSFLLDSSLSSPTIDRVTVSSDGDGYLTFFGYYYTYNISTTSAKVGNEDCIPVFTNFTHFICQVNNYDSTKLNIASTLYIDGRYKNVPISMTPGLENKYLTCSQDCSKISNSQCRGCNNGICVHMDKCQCRVDYHGSTCLIKQHYVSSLTPTTIEGGLVIAFGDFGDSHSNLSILIGSEICSNPKANKTTIECTIGPGTGSKSFTVKQNDLIWSHINFYSFINLFKSCPNNCTSIDNGQCNNSTGQCKCIENKWSGFDCSSPILDNGGGNEQPGSSSNVDTDSGITQISNQDTKFNISIVKLIELDTVSQKTVREFELKKTWDSFLAKNTSDGNIQYIFNQTLGNNTANIIYKIEEVKKSKTFEFADEEFSLPNDSIKITIEINNFPFLSVLNSLQLQMVSSVENEISANKCNEKESSSENIQDQATSYVKISKDNKLLYGRFMNKIISDSRVTFISSEIVSNTSNSVIVGLNLPHCVDSCIIDPDFSVLIAPNFQSSCKNDSKKTMIIAVSIVVPLVVIAATIIVFAVVYRKNRISIKVKTMKLRRF</sequence>
<dbReference type="Proteomes" id="UP000001064">
    <property type="component" value="Unassembled WGS sequence"/>
</dbReference>
<reference evidence="5" key="1">
    <citation type="journal article" date="2011" name="Genome Biol.">
        <title>Comparative genomics of the social amoebae Dictyostelium discoideum and Dictyostelium purpureum.</title>
        <authorList>
            <consortium name="US DOE Joint Genome Institute (JGI-PGF)"/>
            <person name="Sucgang R."/>
            <person name="Kuo A."/>
            <person name="Tian X."/>
            <person name="Salerno W."/>
            <person name="Parikh A."/>
            <person name="Feasley C.L."/>
            <person name="Dalin E."/>
            <person name="Tu H."/>
            <person name="Huang E."/>
            <person name="Barry K."/>
            <person name="Lindquist E."/>
            <person name="Shapiro H."/>
            <person name="Bruce D."/>
            <person name="Schmutz J."/>
            <person name="Salamov A."/>
            <person name="Fey P."/>
            <person name="Gaudet P."/>
            <person name="Anjard C."/>
            <person name="Babu M.M."/>
            <person name="Basu S."/>
            <person name="Bushmanova Y."/>
            <person name="van der Wel H."/>
            <person name="Katoh-Kurasawa M."/>
            <person name="Dinh C."/>
            <person name="Coutinho P.M."/>
            <person name="Saito T."/>
            <person name="Elias M."/>
            <person name="Schaap P."/>
            <person name="Kay R.R."/>
            <person name="Henrissat B."/>
            <person name="Eichinger L."/>
            <person name="Rivero F."/>
            <person name="Putnam N.H."/>
            <person name="West C.M."/>
            <person name="Loomis W.F."/>
            <person name="Chisholm R.L."/>
            <person name="Shaulsky G."/>
            <person name="Strassmann J.E."/>
            <person name="Queller D.C."/>
            <person name="Kuspa A."/>
            <person name="Grigoriev I.V."/>
        </authorList>
    </citation>
    <scope>NUCLEOTIDE SEQUENCE [LARGE SCALE GENOMIC DNA]</scope>
    <source>
        <strain evidence="5">QSDP1</strain>
    </source>
</reference>
<accession>F0ZWC8</accession>
<evidence type="ECO:0000256" key="1">
    <source>
        <dbReference type="SAM" id="Phobius"/>
    </source>
</evidence>
<dbReference type="InterPro" id="IPR054484">
    <property type="entry name" value="ComC_SSD"/>
</dbReference>
<keyword evidence="1" id="KW-1133">Transmembrane helix</keyword>
<feature type="transmembrane region" description="Helical" evidence="1">
    <location>
        <begin position="629"/>
        <end position="653"/>
    </location>
</feature>
<name>F0ZWC8_DICPU</name>
<evidence type="ECO:0008006" key="6">
    <source>
        <dbReference type="Google" id="ProtNLM"/>
    </source>
</evidence>
<dbReference type="InterPro" id="IPR053331">
    <property type="entry name" value="EGF-like_comC"/>
</dbReference>
<feature type="domain" description="IPT/TIG" evidence="2">
    <location>
        <begin position="268"/>
        <end position="336"/>
    </location>
</feature>
<dbReference type="Pfam" id="PF01833">
    <property type="entry name" value="TIG"/>
    <property type="match status" value="1"/>
</dbReference>
<evidence type="ECO:0000259" key="2">
    <source>
        <dbReference type="Pfam" id="PF01833"/>
    </source>
</evidence>
<keyword evidence="1" id="KW-0812">Transmembrane</keyword>